<reference evidence="5" key="1">
    <citation type="journal article" date="2014" name="Int. J. Syst. Evol. Microbiol.">
        <title>Complete genome sequence of Corynebacterium casei LMG S-19264T (=DSM 44701T), isolated from a smear-ripened cheese.</title>
        <authorList>
            <consortium name="US DOE Joint Genome Institute (JGI-PGF)"/>
            <person name="Walter F."/>
            <person name="Albersmeier A."/>
            <person name="Kalinowski J."/>
            <person name="Ruckert C."/>
        </authorList>
    </citation>
    <scope>NUCLEOTIDE SEQUENCE</scope>
    <source>
        <strain evidence="5">CGMCC 1.3617</strain>
    </source>
</reference>
<dbReference type="Gene3D" id="3.30.390.10">
    <property type="entry name" value="Enolase-like, N-terminal domain"/>
    <property type="match status" value="1"/>
</dbReference>
<dbReference type="SUPFAM" id="SSF54826">
    <property type="entry name" value="Enolase N-terminal domain-like"/>
    <property type="match status" value="1"/>
</dbReference>
<comment type="cofactor">
    <cofactor evidence="1">
        <name>Mg(2+)</name>
        <dbReference type="ChEBI" id="CHEBI:18420"/>
    </cofactor>
</comment>
<dbReference type="EMBL" id="BMKW01000011">
    <property type="protein sequence ID" value="GGJ30933.1"/>
    <property type="molecule type" value="Genomic_DNA"/>
</dbReference>
<dbReference type="RefSeq" id="WP_188970586.1">
    <property type="nucleotide sequence ID" value="NZ_BMKW01000011.1"/>
</dbReference>
<dbReference type="InterPro" id="IPR018110">
    <property type="entry name" value="Mandel_Rmase/mucon_lact_enz_CS"/>
</dbReference>
<dbReference type="GO" id="GO:0016052">
    <property type="term" value="P:carbohydrate catabolic process"/>
    <property type="evidence" value="ECO:0007669"/>
    <property type="project" value="TreeGrafter"/>
</dbReference>
<comment type="caution">
    <text evidence="5">The sequence shown here is derived from an EMBL/GenBank/DDBJ whole genome shotgun (WGS) entry which is preliminary data.</text>
</comment>
<dbReference type="Pfam" id="PF02746">
    <property type="entry name" value="MR_MLE_N"/>
    <property type="match status" value="1"/>
</dbReference>
<evidence type="ECO:0000256" key="2">
    <source>
        <dbReference type="ARBA" id="ARBA00022723"/>
    </source>
</evidence>
<dbReference type="InterPro" id="IPR029065">
    <property type="entry name" value="Enolase_C-like"/>
</dbReference>
<dbReference type="Gene3D" id="3.20.20.120">
    <property type="entry name" value="Enolase-like C-terminal domain"/>
    <property type="match status" value="1"/>
</dbReference>
<dbReference type="InterPro" id="IPR013341">
    <property type="entry name" value="Mandelate_racemase_N_dom"/>
</dbReference>
<dbReference type="InterPro" id="IPR046945">
    <property type="entry name" value="RHMD-like"/>
</dbReference>
<protein>
    <submittedName>
        <fullName evidence="5">D-galactarolactone cycloisomerase</fullName>
    </submittedName>
</protein>
<evidence type="ECO:0000259" key="4">
    <source>
        <dbReference type="SMART" id="SM00922"/>
    </source>
</evidence>
<dbReference type="PROSITE" id="PS00908">
    <property type="entry name" value="MR_MLE_1"/>
    <property type="match status" value="1"/>
</dbReference>
<evidence type="ECO:0000313" key="5">
    <source>
        <dbReference type="EMBL" id="GGJ30933.1"/>
    </source>
</evidence>
<gene>
    <name evidence="5" type="primary">gci</name>
    <name evidence="5" type="ORF">GCM10011320_42910</name>
</gene>
<proteinExistence type="predicted"/>
<keyword evidence="2" id="KW-0479">Metal-binding</keyword>
<keyword evidence="6" id="KW-1185">Reference proteome</keyword>
<accession>A0A917NV35</accession>
<dbReference type="SMART" id="SM00922">
    <property type="entry name" value="MR_MLE"/>
    <property type="match status" value="1"/>
</dbReference>
<dbReference type="Pfam" id="PF13378">
    <property type="entry name" value="MR_MLE_C"/>
    <property type="match status" value="1"/>
</dbReference>
<evidence type="ECO:0000256" key="3">
    <source>
        <dbReference type="ARBA" id="ARBA00022842"/>
    </source>
</evidence>
<sequence length="379" mass="41250">MARGTIIRAVQPHVLMADLTEPFAYSQAWYRRRGAMLVEITTEDDITGWGEAFGPPELTAPIVTWLAPLLIGQDAIAREALWQALYNRLRDHGQRGIVVEAISAIDIALWDIAGKVLGEPVHRLLGGPLRMEIEAYATGFYRRERDDHLAYLTEEAEHRLSEGFRTLKLKAGWGLAEDIALTRAFRAAIGPDVGLLVDCNHAYDAPAAIAFGNAVAPCDIGWFEEPVPPEDIDGYLEVKARQPIPVAGGEACFARWGCRDMITRRAADILQPDVAACGGISELKKIADMASAFGMRVNPHVWGTGVALAASLHLLAVIPDNPPGLFPRAPLLELDRSPHPVRDALLVDHIAARDGRVAVPQGPGLGITIDRAALDRFRA</sequence>
<dbReference type="InterPro" id="IPR036849">
    <property type="entry name" value="Enolase-like_C_sf"/>
</dbReference>
<evidence type="ECO:0000313" key="6">
    <source>
        <dbReference type="Proteomes" id="UP000661507"/>
    </source>
</evidence>
<organism evidence="5 6">
    <name type="scientific">Neoroseomonas lacus</name>
    <dbReference type="NCBI Taxonomy" id="287609"/>
    <lineage>
        <taxon>Bacteria</taxon>
        <taxon>Pseudomonadati</taxon>
        <taxon>Pseudomonadota</taxon>
        <taxon>Alphaproteobacteria</taxon>
        <taxon>Acetobacterales</taxon>
        <taxon>Acetobacteraceae</taxon>
        <taxon>Neoroseomonas</taxon>
    </lineage>
</organism>
<dbReference type="GO" id="GO:0009063">
    <property type="term" value="P:amino acid catabolic process"/>
    <property type="evidence" value="ECO:0007669"/>
    <property type="project" value="InterPro"/>
</dbReference>
<dbReference type="SFLD" id="SFLDS00001">
    <property type="entry name" value="Enolase"/>
    <property type="match status" value="1"/>
</dbReference>
<keyword evidence="3" id="KW-0460">Magnesium</keyword>
<dbReference type="Proteomes" id="UP000661507">
    <property type="component" value="Unassembled WGS sequence"/>
</dbReference>
<dbReference type="InterPro" id="IPR013342">
    <property type="entry name" value="Mandelate_racemase_C"/>
</dbReference>
<dbReference type="GO" id="GO:0016836">
    <property type="term" value="F:hydro-lyase activity"/>
    <property type="evidence" value="ECO:0007669"/>
    <property type="project" value="TreeGrafter"/>
</dbReference>
<dbReference type="PANTHER" id="PTHR13794:SF58">
    <property type="entry name" value="MITOCHONDRIAL ENOLASE SUPERFAMILY MEMBER 1"/>
    <property type="match status" value="1"/>
</dbReference>
<name>A0A917NV35_9PROT</name>
<dbReference type="AlphaFoldDB" id="A0A917NV35"/>
<dbReference type="PANTHER" id="PTHR13794">
    <property type="entry name" value="ENOLASE SUPERFAMILY, MANDELATE RACEMASE"/>
    <property type="match status" value="1"/>
</dbReference>
<evidence type="ECO:0000256" key="1">
    <source>
        <dbReference type="ARBA" id="ARBA00001946"/>
    </source>
</evidence>
<reference evidence="5" key="2">
    <citation type="submission" date="2020-09" db="EMBL/GenBank/DDBJ databases">
        <authorList>
            <person name="Sun Q."/>
            <person name="Zhou Y."/>
        </authorList>
    </citation>
    <scope>NUCLEOTIDE SEQUENCE</scope>
    <source>
        <strain evidence="5">CGMCC 1.3617</strain>
    </source>
</reference>
<dbReference type="SFLD" id="SFLDG00179">
    <property type="entry name" value="mandelate_racemase"/>
    <property type="match status" value="1"/>
</dbReference>
<dbReference type="SUPFAM" id="SSF51604">
    <property type="entry name" value="Enolase C-terminal domain-like"/>
    <property type="match status" value="1"/>
</dbReference>
<dbReference type="GO" id="GO:0000287">
    <property type="term" value="F:magnesium ion binding"/>
    <property type="evidence" value="ECO:0007669"/>
    <property type="project" value="TreeGrafter"/>
</dbReference>
<dbReference type="InterPro" id="IPR029017">
    <property type="entry name" value="Enolase-like_N"/>
</dbReference>
<dbReference type="CDD" id="cd03316">
    <property type="entry name" value="MR_like"/>
    <property type="match status" value="1"/>
</dbReference>
<feature type="domain" description="Mandelate racemase/muconate lactonizing enzyme C-terminal" evidence="4">
    <location>
        <begin position="149"/>
        <end position="245"/>
    </location>
</feature>